<protein>
    <recommendedName>
        <fullName evidence="6">Holin</fullName>
    </recommendedName>
</protein>
<evidence type="ECO:0000256" key="1">
    <source>
        <dbReference type="SAM" id="Phobius"/>
    </source>
</evidence>
<dbReference type="OrthoDB" id="2474071at2"/>
<evidence type="ECO:0000313" key="4">
    <source>
        <dbReference type="Proteomes" id="UP000036834"/>
    </source>
</evidence>
<dbReference type="PATRIC" id="fig|54915.3.peg.4523"/>
<dbReference type="Proteomes" id="UP000319578">
    <property type="component" value="Unassembled WGS sequence"/>
</dbReference>
<comment type="caution">
    <text evidence="3">The sequence shown here is derived from an EMBL/GenBank/DDBJ whole genome shotgun (WGS) entry which is preliminary data.</text>
</comment>
<keyword evidence="1" id="KW-0472">Membrane</keyword>
<keyword evidence="1" id="KW-1133">Transmembrane helix</keyword>
<accession>A0A0K9YL54</accession>
<reference evidence="3" key="2">
    <citation type="submission" date="2015-07" db="EMBL/GenBank/DDBJ databases">
        <title>MeaNS - Measles Nucleotide Surveillance Program.</title>
        <authorList>
            <person name="Tran T."/>
            <person name="Druce J."/>
        </authorList>
    </citation>
    <scope>NUCLEOTIDE SEQUENCE</scope>
    <source>
        <strain evidence="3">DSM 9887</strain>
    </source>
</reference>
<dbReference type="AlphaFoldDB" id="A0A0K9YL54"/>
<sequence length="85" mass="9415">MIEIGLVIAVVMAIGSWLKTQEWYPNSFIPLAIVFLAVAFNLGNAFLFHGDFLEAGKLAFIEALGAIGIHSGMKNTFQWRESDQK</sequence>
<evidence type="ECO:0000313" key="5">
    <source>
        <dbReference type="Proteomes" id="UP000319578"/>
    </source>
</evidence>
<organism evidence="3 4">
    <name type="scientific">Brevibacillus reuszeri</name>
    <dbReference type="NCBI Taxonomy" id="54915"/>
    <lineage>
        <taxon>Bacteria</taxon>
        <taxon>Bacillati</taxon>
        <taxon>Bacillota</taxon>
        <taxon>Bacilli</taxon>
        <taxon>Bacillales</taxon>
        <taxon>Paenibacillaceae</taxon>
        <taxon>Brevibacillus</taxon>
    </lineage>
</organism>
<evidence type="ECO:0000313" key="2">
    <source>
        <dbReference type="EMBL" id="GED70925.1"/>
    </source>
</evidence>
<dbReference type="RefSeq" id="WP_049741492.1">
    <property type="nucleotide sequence ID" value="NZ_BJON01000018.1"/>
</dbReference>
<dbReference type="EMBL" id="BJON01000018">
    <property type="protein sequence ID" value="GED70925.1"/>
    <property type="molecule type" value="Genomic_DNA"/>
</dbReference>
<feature type="transmembrane region" description="Helical" evidence="1">
    <location>
        <begin position="28"/>
        <end position="48"/>
    </location>
</feature>
<name>A0A0K9YL54_9BACL</name>
<dbReference type="EMBL" id="LGIQ01000011">
    <property type="protein sequence ID" value="KNB69478.1"/>
    <property type="molecule type" value="Genomic_DNA"/>
</dbReference>
<evidence type="ECO:0008006" key="6">
    <source>
        <dbReference type="Google" id="ProtNLM"/>
    </source>
</evidence>
<keyword evidence="1" id="KW-0812">Transmembrane</keyword>
<reference evidence="2 5" key="3">
    <citation type="submission" date="2019-06" db="EMBL/GenBank/DDBJ databases">
        <title>Whole genome shotgun sequence of Brevibacillus reuszeri NBRC 15719.</title>
        <authorList>
            <person name="Hosoyama A."/>
            <person name="Uohara A."/>
            <person name="Ohji S."/>
            <person name="Ichikawa N."/>
        </authorList>
    </citation>
    <scope>NUCLEOTIDE SEQUENCE [LARGE SCALE GENOMIC DNA]</scope>
    <source>
        <strain evidence="2 5">NBRC 15719</strain>
    </source>
</reference>
<keyword evidence="5" id="KW-1185">Reference proteome</keyword>
<reference evidence="4" key="1">
    <citation type="submission" date="2015-07" db="EMBL/GenBank/DDBJ databases">
        <title>Genome sequencing project for genomic taxonomy and phylogenomics of Bacillus-like bacteria.</title>
        <authorList>
            <person name="Liu B."/>
            <person name="Wang J."/>
            <person name="Zhu Y."/>
            <person name="Liu G."/>
            <person name="Chen Q."/>
            <person name="Chen Z."/>
            <person name="Lan J."/>
            <person name="Che J."/>
            <person name="Ge C."/>
            <person name="Shi H."/>
            <person name="Pan Z."/>
            <person name="Liu X."/>
        </authorList>
    </citation>
    <scope>NUCLEOTIDE SEQUENCE [LARGE SCALE GENOMIC DNA]</scope>
    <source>
        <strain evidence="4">DSM 9887</strain>
    </source>
</reference>
<dbReference type="Proteomes" id="UP000036834">
    <property type="component" value="Unassembled WGS sequence"/>
</dbReference>
<gene>
    <name evidence="3" type="ORF">ADS79_26740</name>
    <name evidence="2" type="ORF">BRE01_46270</name>
</gene>
<proteinExistence type="predicted"/>
<evidence type="ECO:0000313" key="3">
    <source>
        <dbReference type="EMBL" id="KNB69478.1"/>
    </source>
</evidence>